<reference evidence="7" key="1">
    <citation type="submission" date="2025-08" db="UniProtKB">
        <authorList>
            <consortium name="Ensembl"/>
        </authorList>
    </citation>
    <scope>IDENTIFICATION</scope>
</reference>
<evidence type="ECO:0000256" key="1">
    <source>
        <dbReference type="ARBA" id="ARBA00008140"/>
    </source>
</evidence>
<evidence type="ECO:0000313" key="7">
    <source>
        <dbReference type="Ensembl" id="ENSLBEP00000003543.1"/>
    </source>
</evidence>
<keyword evidence="8" id="KW-1185">Reference proteome</keyword>
<evidence type="ECO:0000313" key="8">
    <source>
        <dbReference type="Proteomes" id="UP000261660"/>
    </source>
</evidence>
<dbReference type="SMART" id="SM01179">
    <property type="entry name" value="DUF862"/>
    <property type="match status" value="1"/>
</dbReference>
<dbReference type="PROSITE" id="PS51858">
    <property type="entry name" value="PPPDE"/>
    <property type="match status" value="1"/>
</dbReference>
<evidence type="ECO:0000256" key="2">
    <source>
        <dbReference type="ARBA" id="ARBA00012423"/>
    </source>
</evidence>
<feature type="domain" description="PPPDE" evidence="6">
    <location>
        <begin position="7"/>
        <end position="149"/>
    </location>
</feature>
<dbReference type="Pfam" id="PF05903">
    <property type="entry name" value="Peptidase_C97"/>
    <property type="match status" value="1"/>
</dbReference>
<dbReference type="PANTHER" id="PTHR12378:SF7">
    <property type="entry name" value="DESUMOYLATING ISOPEPTIDASE 1"/>
    <property type="match status" value="1"/>
</dbReference>
<dbReference type="CTD" id="793871"/>
<keyword evidence="3" id="KW-0645">Protease</keyword>
<comment type="similarity">
    <text evidence="1">Belongs to the DeSI family.</text>
</comment>
<dbReference type="EC" id="3.1.2.22" evidence="2"/>
<evidence type="ECO:0000259" key="6">
    <source>
        <dbReference type="PROSITE" id="PS51858"/>
    </source>
</evidence>
<comment type="catalytic activity">
    <reaction evidence="5">
        <text>S-hexadecanoyl-L-cysteinyl-[protein] + H2O = L-cysteinyl-[protein] + hexadecanoate + H(+)</text>
        <dbReference type="Rhea" id="RHEA:19233"/>
        <dbReference type="Rhea" id="RHEA-COMP:10131"/>
        <dbReference type="Rhea" id="RHEA-COMP:11032"/>
        <dbReference type="ChEBI" id="CHEBI:7896"/>
        <dbReference type="ChEBI" id="CHEBI:15377"/>
        <dbReference type="ChEBI" id="CHEBI:15378"/>
        <dbReference type="ChEBI" id="CHEBI:29950"/>
        <dbReference type="ChEBI" id="CHEBI:74151"/>
        <dbReference type="EC" id="3.1.2.22"/>
    </reaction>
    <physiologicalReaction direction="left-to-right" evidence="5">
        <dbReference type="Rhea" id="RHEA:19234"/>
    </physiologicalReaction>
</comment>
<reference evidence="7" key="2">
    <citation type="submission" date="2025-09" db="UniProtKB">
        <authorList>
            <consortium name="Ensembl"/>
        </authorList>
    </citation>
    <scope>IDENTIFICATION</scope>
</reference>
<dbReference type="InParanoid" id="A0A3Q3E907"/>
<evidence type="ECO:0000256" key="3">
    <source>
        <dbReference type="ARBA" id="ARBA00022670"/>
    </source>
</evidence>
<dbReference type="RefSeq" id="XP_020500432.1">
    <property type="nucleotide sequence ID" value="XM_020644776.3"/>
</dbReference>
<dbReference type="OrthoDB" id="21221at2759"/>
<proteinExistence type="inferred from homology"/>
<dbReference type="GeneID" id="109992250"/>
<dbReference type="Proteomes" id="UP000261660">
    <property type="component" value="Unplaced"/>
</dbReference>
<dbReference type="InterPro" id="IPR042266">
    <property type="entry name" value="PPPDE_sf"/>
</dbReference>
<dbReference type="GO" id="GO:0006508">
    <property type="term" value="P:proteolysis"/>
    <property type="evidence" value="ECO:0007669"/>
    <property type="project" value="UniProtKB-KW"/>
</dbReference>
<accession>A0A3Q3E907</accession>
<dbReference type="Ensembl" id="ENSLBET00000003730.1">
    <property type="protein sequence ID" value="ENSLBEP00000003543.1"/>
    <property type="gene ID" value="ENSLBEG00000002733.1"/>
</dbReference>
<evidence type="ECO:0000256" key="4">
    <source>
        <dbReference type="ARBA" id="ARBA00022801"/>
    </source>
</evidence>
<organism evidence="7 8">
    <name type="scientific">Labrus bergylta</name>
    <name type="common">ballan wrasse</name>
    <dbReference type="NCBI Taxonomy" id="56723"/>
    <lineage>
        <taxon>Eukaryota</taxon>
        <taxon>Metazoa</taxon>
        <taxon>Chordata</taxon>
        <taxon>Craniata</taxon>
        <taxon>Vertebrata</taxon>
        <taxon>Euteleostomi</taxon>
        <taxon>Actinopterygii</taxon>
        <taxon>Neopterygii</taxon>
        <taxon>Teleostei</taxon>
        <taxon>Neoteleostei</taxon>
        <taxon>Acanthomorphata</taxon>
        <taxon>Eupercaria</taxon>
        <taxon>Labriformes</taxon>
        <taxon>Labridae</taxon>
        <taxon>Labrus</taxon>
    </lineage>
</organism>
<dbReference type="InterPro" id="IPR008580">
    <property type="entry name" value="PPPDE_dom"/>
</dbReference>
<dbReference type="Gene3D" id="3.90.1720.30">
    <property type="entry name" value="PPPDE domains"/>
    <property type="match status" value="1"/>
</dbReference>
<dbReference type="GO" id="GO:0008474">
    <property type="term" value="F:palmitoyl-(protein) hydrolase activity"/>
    <property type="evidence" value="ECO:0007669"/>
    <property type="project" value="UniProtKB-EC"/>
</dbReference>
<dbReference type="AlphaFoldDB" id="A0A3Q3E907"/>
<name>A0A3Q3E907_9LABR</name>
<keyword evidence="4" id="KW-0378">Hydrolase</keyword>
<dbReference type="GO" id="GO:0070646">
    <property type="term" value="P:protein modification by small protein removal"/>
    <property type="evidence" value="ECO:0007669"/>
    <property type="project" value="TreeGrafter"/>
</dbReference>
<protein>
    <recommendedName>
        <fullName evidence="2">palmitoyl-protein hydrolase</fullName>
        <ecNumber evidence="2">3.1.2.22</ecNumber>
    </recommendedName>
</protein>
<dbReference type="STRING" id="56723.ENSLBEP00000003543"/>
<dbReference type="PANTHER" id="PTHR12378">
    <property type="entry name" value="DESUMOYLATING ISOPEPTIDASE"/>
    <property type="match status" value="1"/>
</dbReference>
<sequence>MEQTGSYPVMLYIYDISKGMARQLSPLMLGKQLDGVWHTAIVVHGKEYFFGAAGIDSCSPSGTVLGDPDSVVDLGSTEVPEEIFKHYLTSLAESTYRGDKYNLFEHNCNTFSSDVAQFLTGKKIPSYITDLPAEILSTPFGEALRPLLDSVAIHPGGNNISGQQ</sequence>
<dbReference type="GO" id="GO:0008233">
    <property type="term" value="F:peptidase activity"/>
    <property type="evidence" value="ECO:0007669"/>
    <property type="project" value="UniProtKB-KW"/>
</dbReference>
<dbReference type="GeneTree" id="ENSGT00730000111100"/>
<evidence type="ECO:0000256" key="5">
    <source>
        <dbReference type="ARBA" id="ARBA00047409"/>
    </source>
</evidence>